<keyword evidence="9" id="KW-1185">Reference proteome</keyword>
<comment type="caution">
    <text evidence="8">The sequence shown here is derived from an EMBL/GenBank/DDBJ whole genome shotgun (WGS) entry which is preliminary data.</text>
</comment>
<sequence length="273" mass="30206">MTAQQTPRAAISPALKQRASETRSAFANQDAAASKQAHDETIRDWEEDGHGEGDAAVEVYRRVDALQAGLCLAILLESAFGSSLERKKLVAIGLSLATAHALREWTTQTWYARHYYRERQREEWELENYAQGERAEMVGLWCYKGLTKPDAERCIDLLASYKKFFVDLMMTEELRMFAPPSDAGYRRITGALLVAMGCVLPLLLGGVLDHMYGSLNSFPRASCSHLVTCGSATSALAFTGAWRASTSRLPEQRHALEAAMLGAACYVVPRLLL</sequence>
<name>A0A8J2ST73_9STRA</name>
<evidence type="ECO:0000256" key="3">
    <source>
        <dbReference type="ARBA" id="ARBA00022692"/>
    </source>
</evidence>
<evidence type="ECO:0000313" key="8">
    <source>
        <dbReference type="EMBL" id="CAH0373922.1"/>
    </source>
</evidence>
<accession>A0A8J2ST73</accession>
<evidence type="ECO:0000313" key="9">
    <source>
        <dbReference type="Proteomes" id="UP000789595"/>
    </source>
</evidence>
<dbReference type="EMBL" id="CAKKNE010000004">
    <property type="protein sequence ID" value="CAH0373922.1"/>
    <property type="molecule type" value="Genomic_DNA"/>
</dbReference>
<evidence type="ECO:0000256" key="4">
    <source>
        <dbReference type="ARBA" id="ARBA00022989"/>
    </source>
</evidence>
<dbReference type="GO" id="GO:0030026">
    <property type="term" value="P:intracellular manganese ion homeostasis"/>
    <property type="evidence" value="ECO:0007669"/>
    <property type="project" value="InterPro"/>
</dbReference>
<gene>
    <name evidence="8" type="ORF">PECAL_4P11700</name>
</gene>
<protein>
    <submittedName>
        <fullName evidence="8">Uncharacterized protein</fullName>
    </submittedName>
</protein>
<dbReference type="GO" id="GO:0012505">
    <property type="term" value="C:endomembrane system"/>
    <property type="evidence" value="ECO:0007669"/>
    <property type="project" value="UniProtKB-SubCell"/>
</dbReference>
<dbReference type="Proteomes" id="UP000789595">
    <property type="component" value="Unassembled WGS sequence"/>
</dbReference>
<evidence type="ECO:0000256" key="2">
    <source>
        <dbReference type="ARBA" id="ARBA00007049"/>
    </source>
</evidence>
<dbReference type="OrthoDB" id="73465at2759"/>
<dbReference type="Pfam" id="PF01988">
    <property type="entry name" value="VIT1"/>
    <property type="match status" value="1"/>
</dbReference>
<dbReference type="InterPro" id="IPR008217">
    <property type="entry name" value="Ccc1_fam"/>
</dbReference>
<reference evidence="8" key="1">
    <citation type="submission" date="2021-11" db="EMBL/GenBank/DDBJ databases">
        <authorList>
            <consortium name="Genoscope - CEA"/>
            <person name="William W."/>
        </authorList>
    </citation>
    <scope>NUCLEOTIDE SEQUENCE</scope>
</reference>
<evidence type="ECO:0000256" key="7">
    <source>
        <dbReference type="SAM" id="Phobius"/>
    </source>
</evidence>
<feature type="transmembrane region" description="Helical" evidence="7">
    <location>
        <begin position="184"/>
        <end position="204"/>
    </location>
</feature>
<proteinExistence type="inferred from homology"/>
<evidence type="ECO:0000256" key="5">
    <source>
        <dbReference type="ARBA" id="ARBA00023136"/>
    </source>
</evidence>
<feature type="compositionally biased region" description="Basic and acidic residues" evidence="6">
    <location>
        <begin position="36"/>
        <end position="49"/>
    </location>
</feature>
<keyword evidence="3 7" id="KW-0812">Transmembrane</keyword>
<dbReference type="AlphaFoldDB" id="A0A8J2ST73"/>
<evidence type="ECO:0000256" key="1">
    <source>
        <dbReference type="ARBA" id="ARBA00004127"/>
    </source>
</evidence>
<organism evidence="8 9">
    <name type="scientific">Pelagomonas calceolata</name>
    <dbReference type="NCBI Taxonomy" id="35677"/>
    <lineage>
        <taxon>Eukaryota</taxon>
        <taxon>Sar</taxon>
        <taxon>Stramenopiles</taxon>
        <taxon>Ochrophyta</taxon>
        <taxon>Pelagophyceae</taxon>
        <taxon>Pelagomonadales</taxon>
        <taxon>Pelagomonadaceae</taxon>
        <taxon>Pelagomonas</taxon>
    </lineage>
</organism>
<comment type="subcellular location">
    <subcellularLocation>
        <location evidence="1">Endomembrane system</location>
        <topology evidence="1">Multi-pass membrane protein</topology>
    </subcellularLocation>
</comment>
<evidence type="ECO:0000256" key="6">
    <source>
        <dbReference type="SAM" id="MobiDB-lite"/>
    </source>
</evidence>
<comment type="similarity">
    <text evidence="2">Belongs to the CCC1 family.</text>
</comment>
<feature type="region of interest" description="Disordered" evidence="6">
    <location>
        <begin position="1"/>
        <end position="49"/>
    </location>
</feature>
<keyword evidence="4 7" id="KW-1133">Transmembrane helix</keyword>
<dbReference type="GO" id="GO:0005384">
    <property type="term" value="F:manganese ion transmembrane transporter activity"/>
    <property type="evidence" value="ECO:0007669"/>
    <property type="project" value="InterPro"/>
</dbReference>
<keyword evidence="5 7" id="KW-0472">Membrane</keyword>